<keyword evidence="1" id="KW-0472">Membrane</keyword>
<dbReference type="Proteomes" id="UP000484842">
    <property type="component" value="Unassembled WGS sequence"/>
</dbReference>
<sequence>MMARQARNGSGRPSTGRRVLGWLAVLGLTLLTLGGAALTLGAYANLTPGAPLWLRTLGSVEALQAGALGLGDVPGFWRAVGLSVITSVMAALIAFARPR</sequence>
<dbReference type="EMBL" id="WBSL01000001">
    <property type="protein sequence ID" value="MPY65711.1"/>
    <property type="molecule type" value="Genomic_DNA"/>
</dbReference>
<evidence type="ECO:0000313" key="2">
    <source>
        <dbReference type="EMBL" id="MPY65711.1"/>
    </source>
</evidence>
<proteinExistence type="predicted"/>
<evidence type="ECO:0000313" key="3">
    <source>
        <dbReference type="Proteomes" id="UP000484842"/>
    </source>
</evidence>
<dbReference type="AlphaFoldDB" id="A0A7X1TQR2"/>
<evidence type="ECO:0000256" key="1">
    <source>
        <dbReference type="SAM" id="Phobius"/>
    </source>
</evidence>
<protein>
    <submittedName>
        <fullName evidence="2">Uncharacterized protein</fullName>
    </submittedName>
</protein>
<keyword evidence="1" id="KW-1133">Transmembrane helix</keyword>
<gene>
    <name evidence="2" type="ORF">F8S09_03240</name>
</gene>
<comment type="caution">
    <text evidence="2">The sequence shown here is derived from an EMBL/GenBank/DDBJ whole genome shotgun (WGS) entry which is preliminary data.</text>
</comment>
<name>A0A7X1TQR2_9DEIO</name>
<feature type="transmembrane region" description="Helical" evidence="1">
    <location>
        <begin position="76"/>
        <end position="96"/>
    </location>
</feature>
<dbReference type="RefSeq" id="WP_152868868.1">
    <property type="nucleotide sequence ID" value="NZ_WBSL01000001.1"/>
</dbReference>
<accession>A0A7X1TQR2</accession>
<organism evidence="2 3">
    <name type="scientific">Deinococcus terrestris</name>
    <dbReference type="NCBI Taxonomy" id="2651870"/>
    <lineage>
        <taxon>Bacteria</taxon>
        <taxon>Thermotogati</taxon>
        <taxon>Deinococcota</taxon>
        <taxon>Deinococci</taxon>
        <taxon>Deinococcales</taxon>
        <taxon>Deinococcaceae</taxon>
        <taxon>Deinococcus</taxon>
    </lineage>
</organism>
<reference evidence="2 3" key="1">
    <citation type="submission" date="2019-10" db="EMBL/GenBank/DDBJ databases">
        <title>Deinococcus sp. isolated from soil.</title>
        <authorList>
            <person name="Li Y."/>
            <person name="Wang J."/>
        </authorList>
    </citation>
    <scope>NUCLEOTIDE SEQUENCE [LARGE SCALE GENOMIC DNA]</scope>
    <source>
        <strain evidence="2 3">SDU3-2</strain>
    </source>
</reference>
<keyword evidence="3" id="KW-1185">Reference proteome</keyword>
<feature type="transmembrane region" description="Helical" evidence="1">
    <location>
        <begin position="20"/>
        <end position="44"/>
    </location>
</feature>
<keyword evidence="1" id="KW-0812">Transmembrane</keyword>